<evidence type="ECO:0000256" key="17">
    <source>
        <dbReference type="ARBA" id="ARBA00042515"/>
    </source>
</evidence>
<keyword evidence="21" id="KW-1185">Reference proteome</keyword>
<keyword evidence="2" id="KW-0813">Transport</keyword>
<accession>A0A8D2JGI6</accession>
<evidence type="ECO:0000256" key="9">
    <source>
        <dbReference type="ARBA" id="ARBA00023228"/>
    </source>
</evidence>
<evidence type="ECO:0000256" key="4">
    <source>
        <dbReference type="ARBA" id="ARBA00022729"/>
    </source>
</evidence>
<dbReference type="InterPro" id="IPR036259">
    <property type="entry name" value="MFS_trans_sf"/>
</dbReference>
<reference evidence="20" key="2">
    <citation type="submission" date="2025-09" db="UniProtKB">
        <authorList>
            <consortium name="Ensembl"/>
        </authorList>
    </citation>
    <scope>IDENTIFICATION</scope>
</reference>
<evidence type="ECO:0000256" key="11">
    <source>
        <dbReference type="ARBA" id="ARBA00035844"/>
    </source>
</evidence>
<reference evidence="20" key="1">
    <citation type="submission" date="2025-08" db="UniProtKB">
        <authorList>
            <consortium name="Ensembl"/>
        </authorList>
    </citation>
    <scope>IDENTIFICATION</scope>
</reference>
<evidence type="ECO:0000313" key="21">
    <source>
        <dbReference type="Proteomes" id="UP000694545"/>
    </source>
</evidence>
<dbReference type="Ensembl" id="ENSVKKT00000009771.1">
    <property type="protein sequence ID" value="ENSVKKP00000009533.1"/>
    <property type="gene ID" value="ENSVKKG00000006737.1"/>
</dbReference>
<name>A0A8D2JGI6_VARKO</name>
<dbReference type="Proteomes" id="UP000694545">
    <property type="component" value="Unplaced"/>
</dbReference>
<evidence type="ECO:0000256" key="16">
    <source>
        <dbReference type="ARBA" id="ARBA00040938"/>
    </source>
</evidence>
<dbReference type="OMA" id="DNTSRCA"/>
<comment type="catalytic activity">
    <reaction evidence="11">
        <text>cholate(out) + n H(+)(out) = cholate(in) + n H(+)(in)</text>
        <dbReference type="Rhea" id="RHEA:75499"/>
        <dbReference type="ChEBI" id="CHEBI:15378"/>
        <dbReference type="ChEBI" id="CHEBI:29747"/>
    </reaction>
</comment>
<dbReference type="PANTHER" id="PTHR23507:SF9">
    <property type="entry name" value="LYSOSOMAL PROTON-COUPLED STEROID CONJUGATE AND BILE ACID SYMPORTER SLC46A3"/>
    <property type="match status" value="1"/>
</dbReference>
<comment type="catalytic activity">
    <reaction evidence="18">
        <text>taurocholate(out) + n H(+)(out) = taurocholate(in) + n H(+)(in)</text>
        <dbReference type="Rhea" id="RHEA:75507"/>
        <dbReference type="ChEBI" id="CHEBI:15378"/>
        <dbReference type="ChEBI" id="CHEBI:36257"/>
    </reaction>
</comment>
<feature type="transmembrane region" description="Helical" evidence="19">
    <location>
        <begin position="130"/>
        <end position="155"/>
    </location>
</feature>
<keyword evidence="9" id="KW-0458">Lysosome</keyword>
<evidence type="ECO:0000256" key="18">
    <source>
        <dbReference type="ARBA" id="ARBA00048746"/>
    </source>
</evidence>
<keyword evidence="6 19" id="KW-1133">Transmembrane helix</keyword>
<keyword evidence="7 19" id="KW-0472">Membrane</keyword>
<evidence type="ECO:0000256" key="19">
    <source>
        <dbReference type="SAM" id="Phobius"/>
    </source>
</evidence>
<evidence type="ECO:0000313" key="20">
    <source>
        <dbReference type="Ensembl" id="ENSVKKP00000009533.1"/>
    </source>
</evidence>
<comment type="catalytic activity">
    <reaction evidence="13">
        <text>25-hydroxyvitamin D3 sulfate(out) + n H(+)(out) = 25-hydroxyvitamin D3 sulfate(in) + n H(+)(in)</text>
        <dbReference type="Rhea" id="RHEA:75491"/>
        <dbReference type="ChEBI" id="CHEBI:15378"/>
        <dbReference type="ChEBI" id="CHEBI:194336"/>
    </reaction>
</comment>
<dbReference type="SUPFAM" id="SSF103473">
    <property type="entry name" value="MFS general substrate transporter"/>
    <property type="match status" value="1"/>
</dbReference>
<sequence>MKNFIVEPVICIYMFVSSMETPLVQQYIYRRLWEETTNTTFIDNDTISHCELNQSNPAFLKQQEVQEKASLFSMKKELCSAILSILMAFILVANGDRCGRKWSLSLPLVGSLLGSTFLGFMSYFSLYLPLLFALSFVTGLFGGMATFLGGAFSYVVDLSENERQKTVRIAVVDLIFGLLSGLGGVASGYILKRIGFTWTFATASLLQVVNIVYVTCCLDETVKISGCQPHSLREGIKDTFSGVWLLFKLSSCRKRATIILLLCVFMTYLFTMFGGFSLYTLYELNAPLCWNAVYIGYGSAVSTSVSLTGFLGLLLLYRCLGDACLVCIGIISYVGGAVMAAFANTTLLMFLGEFCTGPMPCRSYLLLFI</sequence>
<feature type="transmembrane region" description="Helical" evidence="19">
    <location>
        <begin position="323"/>
        <end position="343"/>
    </location>
</feature>
<evidence type="ECO:0000256" key="5">
    <source>
        <dbReference type="ARBA" id="ARBA00022847"/>
    </source>
</evidence>
<dbReference type="GO" id="GO:0005765">
    <property type="term" value="C:lysosomal membrane"/>
    <property type="evidence" value="ECO:0007669"/>
    <property type="project" value="UniProtKB-SubCell"/>
</dbReference>
<dbReference type="InterPro" id="IPR011701">
    <property type="entry name" value="MFS"/>
</dbReference>
<dbReference type="GO" id="GO:0034486">
    <property type="term" value="P:vacuolar transmembrane transport"/>
    <property type="evidence" value="ECO:0007669"/>
    <property type="project" value="TreeGrafter"/>
</dbReference>
<dbReference type="Pfam" id="PF07690">
    <property type="entry name" value="MFS_1"/>
    <property type="match status" value="1"/>
</dbReference>
<evidence type="ECO:0000256" key="6">
    <source>
        <dbReference type="ARBA" id="ARBA00022989"/>
    </source>
</evidence>
<feature type="transmembrane region" description="Helical" evidence="19">
    <location>
        <begin position="78"/>
        <end position="95"/>
    </location>
</feature>
<feature type="transmembrane region" description="Helical" evidence="19">
    <location>
        <begin position="294"/>
        <end position="316"/>
    </location>
</feature>
<evidence type="ECO:0000256" key="14">
    <source>
        <dbReference type="ARBA" id="ARBA00036597"/>
    </source>
</evidence>
<keyword evidence="8" id="KW-0325">Glycoprotein</keyword>
<evidence type="ECO:0000256" key="10">
    <source>
        <dbReference type="ARBA" id="ARBA00035788"/>
    </source>
</evidence>
<evidence type="ECO:0000256" key="13">
    <source>
        <dbReference type="ARBA" id="ARBA00036498"/>
    </source>
</evidence>
<dbReference type="Gene3D" id="1.20.1250.20">
    <property type="entry name" value="MFS general substrate transporter like domains"/>
    <property type="match status" value="1"/>
</dbReference>
<keyword evidence="5" id="KW-0769">Symport</keyword>
<evidence type="ECO:0000256" key="12">
    <source>
        <dbReference type="ARBA" id="ARBA00036178"/>
    </source>
</evidence>
<evidence type="ECO:0000256" key="2">
    <source>
        <dbReference type="ARBA" id="ARBA00022448"/>
    </source>
</evidence>
<protein>
    <recommendedName>
        <fullName evidence="16">Lysosomal proton-coupled steroid conjugate and bile acid symporter SLC46A3</fullName>
    </recommendedName>
    <alternativeName>
        <fullName evidence="17">Solute carrier family 46 member 3</fullName>
    </alternativeName>
</protein>
<keyword evidence="4" id="KW-0732">Signal</keyword>
<keyword evidence="3 19" id="KW-0812">Transmembrane</keyword>
<evidence type="ECO:0000256" key="8">
    <source>
        <dbReference type="ARBA" id="ARBA00023180"/>
    </source>
</evidence>
<comment type="catalytic activity">
    <reaction evidence="12">
        <text>estrone 3-sulfate(out) + n H(+)(out) = estrone 3-sulfate(in) + n H(+)(in)</text>
        <dbReference type="Rhea" id="RHEA:75483"/>
        <dbReference type="ChEBI" id="CHEBI:15378"/>
        <dbReference type="ChEBI" id="CHEBI:60050"/>
    </reaction>
</comment>
<evidence type="ECO:0000256" key="7">
    <source>
        <dbReference type="ARBA" id="ARBA00023136"/>
    </source>
</evidence>
<comment type="catalytic activity">
    <reaction evidence="10">
        <text>dehydroepiandrosterone 3-sulfate(out) + n H(+)(out) = dehydroepiandrosterone 3-sulfate(in) + n H(+)(in)</text>
        <dbReference type="Rhea" id="RHEA:75487"/>
        <dbReference type="ChEBI" id="CHEBI:15378"/>
        <dbReference type="ChEBI" id="CHEBI:57905"/>
    </reaction>
</comment>
<evidence type="ECO:0000256" key="15">
    <source>
        <dbReference type="ARBA" id="ARBA00038227"/>
    </source>
</evidence>
<comment type="catalytic activity">
    <reaction evidence="14">
        <text>glycocholate(out) + n H(+)(out) = glycocholate(in) + n H(+)(in)</text>
        <dbReference type="Rhea" id="RHEA:75503"/>
        <dbReference type="ChEBI" id="CHEBI:15378"/>
        <dbReference type="ChEBI" id="CHEBI:29746"/>
    </reaction>
</comment>
<proteinExistence type="inferred from homology"/>
<comment type="subcellular location">
    <subcellularLocation>
        <location evidence="1">Lysosome membrane</location>
        <topology evidence="1">Multi-pass membrane protein</topology>
    </subcellularLocation>
</comment>
<evidence type="ECO:0000256" key="1">
    <source>
        <dbReference type="ARBA" id="ARBA00004155"/>
    </source>
</evidence>
<evidence type="ECO:0000256" key="3">
    <source>
        <dbReference type="ARBA" id="ARBA00022692"/>
    </source>
</evidence>
<dbReference type="AlphaFoldDB" id="A0A8D2JGI6"/>
<feature type="transmembrane region" description="Helical" evidence="19">
    <location>
        <begin position="102"/>
        <end position="124"/>
    </location>
</feature>
<feature type="transmembrane region" description="Helical" evidence="19">
    <location>
        <begin position="258"/>
        <end position="282"/>
    </location>
</feature>
<organism evidence="20 21">
    <name type="scientific">Varanus komodoensis</name>
    <name type="common">Komodo dragon</name>
    <dbReference type="NCBI Taxonomy" id="61221"/>
    <lineage>
        <taxon>Eukaryota</taxon>
        <taxon>Metazoa</taxon>
        <taxon>Chordata</taxon>
        <taxon>Craniata</taxon>
        <taxon>Vertebrata</taxon>
        <taxon>Euteleostomi</taxon>
        <taxon>Lepidosauria</taxon>
        <taxon>Squamata</taxon>
        <taxon>Bifurcata</taxon>
        <taxon>Unidentata</taxon>
        <taxon>Episquamata</taxon>
        <taxon>Toxicofera</taxon>
        <taxon>Anguimorpha</taxon>
        <taxon>Paleoanguimorpha</taxon>
        <taxon>Varanoidea</taxon>
        <taxon>Varanidae</taxon>
        <taxon>Varanus</taxon>
    </lineage>
</organism>
<comment type="similarity">
    <text evidence="15">Belongs to the major facilitator superfamily. SLC46A family.</text>
</comment>
<feature type="transmembrane region" description="Helical" evidence="19">
    <location>
        <begin position="167"/>
        <end position="190"/>
    </location>
</feature>
<feature type="transmembrane region" description="Helical" evidence="19">
    <location>
        <begin position="196"/>
        <end position="216"/>
    </location>
</feature>
<dbReference type="PANTHER" id="PTHR23507">
    <property type="entry name" value="ZGC:174356"/>
    <property type="match status" value="1"/>
</dbReference>
<dbReference type="GO" id="GO:0015293">
    <property type="term" value="F:symporter activity"/>
    <property type="evidence" value="ECO:0007669"/>
    <property type="project" value="UniProtKB-KW"/>
</dbReference>